<sequence>MGIGKEHIDDESKAEGTAKRVTKRKQIRIDAEPTEVRRGYPQFLVGGRDHDGRGKVYGVIIGEKYIEVGYVSAGEECIDTGPNLRGLTVINLEDGKDCMIDGAIVRLIR</sequence>
<proteinExistence type="predicted"/>
<evidence type="ECO:0000313" key="3">
    <source>
        <dbReference type="Proteomes" id="UP000184330"/>
    </source>
</evidence>
<dbReference type="Proteomes" id="UP000184330">
    <property type="component" value="Unassembled WGS sequence"/>
</dbReference>
<reference evidence="2 3" key="1">
    <citation type="submission" date="2016-03" db="EMBL/GenBank/DDBJ databases">
        <authorList>
            <person name="Ploux O."/>
        </authorList>
    </citation>
    <scope>NUCLEOTIDE SEQUENCE [LARGE SCALE GENOMIC DNA]</scope>
    <source>
        <strain evidence="2 3">UAMH 11012</strain>
    </source>
</reference>
<feature type="compositionally biased region" description="Basic and acidic residues" evidence="1">
    <location>
        <begin position="1"/>
        <end position="18"/>
    </location>
</feature>
<dbReference type="EMBL" id="FJOG01000008">
    <property type="protein sequence ID" value="CZR56786.1"/>
    <property type="molecule type" value="Genomic_DNA"/>
</dbReference>
<evidence type="ECO:0000256" key="1">
    <source>
        <dbReference type="SAM" id="MobiDB-lite"/>
    </source>
</evidence>
<keyword evidence="3" id="KW-1185">Reference proteome</keyword>
<protein>
    <submittedName>
        <fullName evidence="2">Uncharacterized protein</fullName>
    </submittedName>
</protein>
<name>A0A1L7WVH7_9HELO</name>
<gene>
    <name evidence="2" type="ORF">PAC_06675</name>
</gene>
<evidence type="ECO:0000313" key="2">
    <source>
        <dbReference type="EMBL" id="CZR56786.1"/>
    </source>
</evidence>
<accession>A0A1L7WVH7</accession>
<organism evidence="2 3">
    <name type="scientific">Phialocephala subalpina</name>
    <dbReference type="NCBI Taxonomy" id="576137"/>
    <lineage>
        <taxon>Eukaryota</taxon>
        <taxon>Fungi</taxon>
        <taxon>Dikarya</taxon>
        <taxon>Ascomycota</taxon>
        <taxon>Pezizomycotina</taxon>
        <taxon>Leotiomycetes</taxon>
        <taxon>Helotiales</taxon>
        <taxon>Mollisiaceae</taxon>
        <taxon>Phialocephala</taxon>
        <taxon>Phialocephala fortinii species complex</taxon>
    </lineage>
</organism>
<dbReference type="AlphaFoldDB" id="A0A1L7WVH7"/>
<feature type="region of interest" description="Disordered" evidence="1">
    <location>
        <begin position="1"/>
        <end position="26"/>
    </location>
</feature>